<keyword evidence="2 7" id="KW-0813">Transport</keyword>
<keyword evidence="5 7" id="KW-1133">Transmembrane helix</keyword>
<dbReference type="InterPro" id="IPR035906">
    <property type="entry name" value="MetI-like_sf"/>
</dbReference>
<dbReference type="PANTHER" id="PTHR43376:SF1">
    <property type="entry name" value="OLIGOPEPTIDE TRANSPORT SYSTEM PERMEASE PROTEIN"/>
    <property type="match status" value="1"/>
</dbReference>
<feature type="transmembrane region" description="Helical" evidence="7">
    <location>
        <begin position="163"/>
        <end position="185"/>
    </location>
</feature>
<evidence type="ECO:0000313" key="9">
    <source>
        <dbReference type="EMBL" id="MCP2330475.1"/>
    </source>
</evidence>
<accession>A0ABT1JDB2</accession>
<feature type="domain" description="ABC transmembrane type-1" evidence="8">
    <location>
        <begin position="121"/>
        <end position="336"/>
    </location>
</feature>
<dbReference type="RefSeq" id="WP_026418028.1">
    <property type="nucleotide sequence ID" value="NZ_AUBJ02000001.1"/>
</dbReference>
<dbReference type="CDD" id="cd06261">
    <property type="entry name" value="TM_PBP2"/>
    <property type="match status" value="1"/>
</dbReference>
<dbReference type="Pfam" id="PF19300">
    <property type="entry name" value="BPD_transp_1_N"/>
    <property type="match status" value="1"/>
</dbReference>
<reference evidence="9 10" key="1">
    <citation type="submission" date="2013-07" db="EMBL/GenBank/DDBJ databases">
        <authorList>
            <consortium name="DOE Joint Genome Institute"/>
            <person name="Reeve W."/>
            <person name="Huntemann M."/>
            <person name="Han J."/>
            <person name="Chen A."/>
            <person name="Kyrpides N."/>
            <person name="Mavromatis K."/>
            <person name="Markowitz V."/>
            <person name="Palaniappan K."/>
            <person name="Ivanova N."/>
            <person name="Schaumberg A."/>
            <person name="Pati A."/>
            <person name="Liolios K."/>
            <person name="Nordberg H.P."/>
            <person name="Cantor M.N."/>
            <person name="Hua S.X."/>
            <person name="Woyke T."/>
        </authorList>
    </citation>
    <scope>NUCLEOTIDE SEQUENCE [LARGE SCALE GENOMIC DNA]</scope>
    <source>
        <strain evidence="9 10">DSM 43889</strain>
    </source>
</reference>
<dbReference type="EMBL" id="AUBJ02000001">
    <property type="protein sequence ID" value="MCP2330475.1"/>
    <property type="molecule type" value="Genomic_DNA"/>
</dbReference>
<evidence type="ECO:0000256" key="4">
    <source>
        <dbReference type="ARBA" id="ARBA00022692"/>
    </source>
</evidence>
<dbReference type="Pfam" id="PF00528">
    <property type="entry name" value="BPD_transp_1"/>
    <property type="match status" value="1"/>
</dbReference>
<feature type="transmembrane region" description="Helical" evidence="7">
    <location>
        <begin position="30"/>
        <end position="52"/>
    </location>
</feature>
<gene>
    <name evidence="9" type="ORF">G443_000745</name>
</gene>
<comment type="similarity">
    <text evidence="7">Belongs to the binding-protein-dependent transport system permease family.</text>
</comment>
<dbReference type="InterPro" id="IPR045621">
    <property type="entry name" value="BPD_transp_1_N"/>
</dbReference>
<comment type="subcellular location">
    <subcellularLocation>
        <location evidence="1 7">Cell membrane</location>
        <topology evidence="1 7">Multi-pass membrane protein</topology>
    </subcellularLocation>
</comment>
<evidence type="ECO:0000256" key="2">
    <source>
        <dbReference type="ARBA" id="ARBA00022448"/>
    </source>
</evidence>
<evidence type="ECO:0000256" key="7">
    <source>
        <dbReference type="RuleBase" id="RU363032"/>
    </source>
</evidence>
<keyword evidence="3" id="KW-1003">Cell membrane</keyword>
<proteinExistence type="inferred from homology"/>
<dbReference type="InterPro" id="IPR000515">
    <property type="entry name" value="MetI-like"/>
</dbReference>
<keyword evidence="6 7" id="KW-0472">Membrane</keyword>
<evidence type="ECO:0000313" key="10">
    <source>
        <dbReference type="Proteomes" id="UP000791080"/>
    </source>
</evidence>
<dbReference type="Gene3D" id="1.10.3720.10">
    <property type="entry name" value="MetI-like"/>
    <property type="match status" value="1"/>
</dbReference>
<keyword evidence="10" id="KW-1185">Reference proteome</keyword>
<feature type="transmembrane region" description="Helical" evidence="7">
    <location>
        <begin position="121"/>
        <end position="142"/>
    </location>
</feature>
<dbReference type="Proteomes" id="UP000791080">
    <property type="component" value="Unassembled WGS sequence"/>
</dbReference>
<organism evidence="9 10">
    <name type="scientific">Actinoalloteichus caeruleus DSM 43889</name>
    <dbReference type="NCBI Taxonomy" id="1120930"/>
    <lineage>
        <taxon>Bacteria</taxon>
        <taxon>Bacillati</taxon>
        <taxon>Actinomycetota</taxon>
        <taxon>Actinomycetes</taxon>
        <taxon>Pseudonocardiales</taxon>
        <taxon>Pseudonocardiaceae</taxon>
        <taxon>Actinoalloteichus</taxon>
        <taxon>Actinoalloteichus cyanogriseus</taxon>
    </lineage>
</organism>
<dbReference type="SUPFAM" id="SSF161098">
    <property type="entry name" value="MetI-like"/>
    <property type="match status" value="1"/>
</dbReference>
<sequence length="350" mass="38096">MSDLLTPGNQLTEEAGEEQRPARGGLARYLASKLAGALTSLLLVVLLGFFLFRMLPGDPVQTMTAGREVTAEQIAELRERLGLSDPLWRQFLDYLGGLLQGDFGDSFRYGRPVGDIILERLGPTILLAGTATVLAILLGLWLGVRSAWRHGSRFDRTATGVALTLWSVPTFWLGLIVLMVFAVGVGPLPGLFPTGGIRSIDPPPGLLPQVLDVAHHLVLPCLTMVAVIFAQYQMVMRSSLLEEMGSDYLTTARAKGLREDLVRRRHAVPNALLPSVTLIFLHLGLVVSGAIMVETVFSWPGLGYLMVNALEYPDLPLMQGTFIVLAGTVIVMNVLADVVYRFLDPRVRAA</sequence>
<protein>
    <submittedName>
        <fullName evidence="9">Peptide/nickel transport system permease protein</fullName>
    </submittedName>
</protein>
<feature type="transmembrane region" description="Helical" evidence="7">
    <location>
        <begin position="271"/>
        <end position="297"/>
    </location>
</feature>
<evidence type="ECO:0000256" key="6">
    <source>
        <dbReference type="ARBA" id="ARBA00023136"/>
    </source>
</evidence>
<evidence type="ECO:0000256" key="1">
    <source>
        <dbReference type="ARBA" id="ARBA00004651"/>
    </source>
</evidence>
<dbReference type="PANTHER" id="PTHR43376">
    <property type="entry name" value="OLIGOPEPTIDE TRANSPORT SYSTEM PERMEASE PROTEIN"/>
    <property type="match status" value="1"/>
</dbReference>
<feature type="transmembrane region" description="Helical" evidence="7">
    <location>
        <begin position="317"/>
        <end position="340"/>
    </location>
</feature>
<evidence type="ECO:0000256" key="5">
    <source>
        <dbReference type="ARBA" id="ARBA00022989"/>
    </source>
</evidence>
<keyword evidence="4 7" id="KW-0812">Transmembrane</keyword>
<evidence type="ECO:0000259" key="8">
    <source>
        <dbReference type="PROSITE" id="PS50928"/>
    </source>
</evidence>
<name>A0ABT1JDB2_ACTCY</name>
<feature type="transmembrane region" description="Helical" evidence="7">
    <location>
        <begin position="213"/>
        <end position="232"/>
    </location>
</feature>
<dbReference type="PROSITE" id="PS50928">
    <property type="entry name" value="ABC_TM1"/>
    <property type="match status" value="1"/>
</dbReference>
<comment type="caution">
    <text evidence="9">The sequence shown here is derived from an EMBL/GenBank/DDBJ whole genome shotgun (WGS) entry which is preliminary data.</text>
</comment>
<reference evidence="9 10" key="2">
    <citation type="submission" date="2022-06" db="EMBL/GenBank/DDBJ databases">
        <title>Genomic Encyclopedia of Type Strains, Phase I: the one thousand microbial genomes (KMG-I) project.</title>
        <authorList>
            <person name="Kyrpides N."/>
        </authorList>
    </citation>
    <scope>NUCLEOTIDE SEQUENCE [LARGE SCALE GENOMIC DNA]</scope>
    <source>
        <strain evidence="9 10">DSM 43889</strain>
    </source>
</reference>
<evidence type="ECO:0000256" key="3">
    <source>
        <dbReference type="ARBA" id="ARBA00022475"/>
    </source>
</evidence>